<dbReference type="Pfam" id="PF12172">
    <property type="entry name" value="zf-ChsH2"/>
    <property type="match status" value="1"/>
</dbReference>
<dbReference type="Pfam" id="PF01796">
    <property type="entry name" value="OB_ChsH2_C"/>
    <property type="match status" value="1"/>
</dbReference>
<dbReference type="Gene3D" id="6.10.30.10">
    <property type="match status" value="1"/>
</dbReference>
<reference evidence="3 4" key="1">
    <citation type="journal article" date="2013" name="Genome Biol.">
        <title>Comparative genomics of the core and accessory genomes of 48 Sinorhizobium strains comprising five genospecies.</title>
        <authorList>
            <person name="Sugawara M."/>
            <person name="Epstein B."/>
            <person name="Badgley B.D."/>
            <person name="Unno T."/>
            <person name="Xu L."/>
            <person name="Reese J."/>
            <person name="Gyaneshwar P."/>
            <person name="Denny R."/>
            <person name="Mudge J."/>
            <person name="Bharti A.K."/>
            <person name="Farmer A.D."/>
            <person name="May G.D."/>
            <person name="Woodward J.E."/>
            <person name="Medigue C."/>
            <person name="Vallenet D."/>
            <person name="Lajus A."/>
            <person name="Rouy Z."/>
            <person name="Martinez-Vaz B."/>
            <person name="Tiffin P."/>
            <person name="Young N.D."/>
            <person name="Sadowsky M.J."/>
        </authorList>
    </citation>
    <scope>NUCLEOTIDE SEQUENCE [LARGE SCALE GENOMIC DNA]</scope>
    <source>
        <strain evidence="3 4">USDA4894</strain>
    </source>
</reference>
<dbReference type="PANTHER" id="PTHR34075:SF5">
    <property type="entry name" value="BLR3430 PROTEIN"/>
    <property type="match status" value="1"/>
</dbReference>
<dbReference type="InterPro" id="IPR002878">
    <property type="entry name" value="ChsH2_C"/>
</dbReference>
<sequence>MNVNPQSYTVDLDWKKPYPSIDHDNEAFWDGLKEHKLLVWKCQQCGAVYWPKAYCQNHENEPFAANCEWTEASGRGKIFAFNIHHWAFHPGFKEEVPYVYALIELEEGPLISSQLVGDDLPTDIHKIGQTVEIVYEDHPAQGFTLPKFRVVRG</sequence>
<dbReference type="InterPro" id="IPR052513">
    <property type="entry name" value="Thioester_dehydratase-like"/>
</dbReference>
<dbReference type="AlphaFoldDB" id="A0A6N7LGM0"/>
<evidence type="ECO:0000313" key="3">
    <source>
        <dbReference type="EMBL" id="MQX16922.1"/>
    </source>
</evidence>
<gene>
    <name evidence="3" type="ORF">GHK62_19815</name>
</gene>
<dbReference type="EMBL" id="WITC01000084">
    <property type="protein sequence ID" value="MQX16922.1"/>
    <property type="molecule type" value="Genomic_DNA"/>
</dbReference>
<dbReference type="InterPro" id="IPR022002">
    <property type="entry name" value="ChsH2_Znr"/>
</dbReference>
<feature type="domain" description="ChsH2 C-terminal OB-fold" evidence="1">
    <location>
        <begin position="69"/>
        <end position="135"/>
    </location>
</feature>
<proteinExistence type="predicted"/>
<evidence type="ECO:0000259" key="2">
    <source>
        <dbReference type="Pfam" id="PF12172"/>
    </source>
</evidence>
<dbReference type="InterPro" id="IPR012340">
    <property type="entry name" value="NA-bd_OB-fold"/>
</dbReference>
<organism evidence="3 4">
    <name type="scientific">Sinorhizobium terangae</name>
    <dbReference type="NCBI Taxonomy" id="110322"/>
    <lineage>
        <taxon>Bacteria</taxon>
        <taxon>Pseudomonadati</taxon>
        <taxon>Pseudomonadota</taxon>
        <taxon>Alphaproteobacteria</taxon>
        <taxon>Hyphomicrobiales</taxon>
        <taxon>Rhizobiaceae</taxon>
        <taxon>Sinorhizobium/Ensifer group</taxon>
        <taxon>Sinorhizobium</taxon>
    </lineage>
</organism>
<dbReference type="PANTHER" id="PTHR34075">
    <property type="entry name" value="BLR3430 PROTEIN"/>
    <property type="match status" value="1"/>
</dbReference>
<evidence type="ECO:0000313" key="4">
    <source>
        <dbReference type="Proteomes" id="UP000439983"/>
    </source>
</evidence>
<dbReference type="SUPFAM" id="SSF50249">
    <property type="entry name" value="Nucleic acid-binding proteins"/>
    <property type="match status" value="1"/>
</dbReference>
<dbReference type="OrthoDB" id="7595207at2"/>
<comment type="caution">
    <text evidence="3">The sequence shown here is derived from an EMBL/GenBank/DDBJ whole genome shotgun (WGS) entry which is preliminary data.</text>
</comment>
<protein>
    <recommendedName>
        <fullName evidence="5">DNA-binding protein</fullName>
    </recommendedName>
</protein>
<evidence type="ECO:0008006" key="5">
    <source>
        <dbReference type="Google" id="ProtNLM"/>
    </source>
</evidence>
<dbReference type="RefSeq" id="WP_153440827.1">
    <property type="nucleotide sequence ID" value="NZ_CP121659.1"/>
</dbReference>
<feature type="domain" description="ChsH2 rubredoxin-like zinc ribbon" evidence="2">
    <location>
        <begin position="29"/>
        <end position="55"/>
    </location>
</feature>
<keyword evidence="4" id="KW-1185">Reference proteome</keyword>
<accession>A0A6N7LGM0</accession>
<dbReference type="Proteomes" id="UP000439983">
    <property type="component" value="Unassembled WGS sequence"/>
</dbReference>
<name>A0A6N7LGM0_SINTE</name>
<evidence type="ECO:0000259" key="1">
    <source>
        <dbReference type="Pfam" id="PF01796"/>
    </source>
</evidence>